<sequence>MGRGESSVEDENLAEKLYNEYIGFMRKIVDTNDLLKKYMLFIGFLNNWFIENDLGYIVVTGGFAVEVFTGQAYRTMDVDLIASNSRVAKILELFLEKIGEKIARGYILGDEQLLSKSIDIVSTTYTRRKNPVKIIVNSYHVYVDPPEELIISYLAGWKYRGATEDRDKAIWLYIVLKDMLDKEYLYTRAREDDVVDKLKFLEELVK</sequence>
<feature type="domain" description="DUF6036" evidence="1">
    <location>
        <begin position="52"/>
        <end position="188"/>
    </location>
</feature>
<accession>A3DPW3</accession>
<dbReference type="KEGG" id="smr:Smar_1589"/>
<gene>
    <name evidence="2" type="ordered locus">Smar_1589</name>
</gene>
<proteinExistence type="predicted"/>
<evidence type="ECO:0000259" key="1">
    <source>
        <dbReference type="Pfam" id="PF19502"/>
    </source>
</evidence>
<dbReference type="EMBL" id="CP000575">
    <property type="protein sequence ID" value="ABN70673.1"/>
    <property type="molecule type" value="Genomic_DNA"/>
</dbReference>
<reference evidence="3" key="1">
    <citation type="journal article" date="2009" name="BMC Genomics">
        <title>The complete genome sequence of Staphylothermus marinus reveals differences in sulfur metabolism among heterotrophic Crenarchaeota.</title>
        <authorList>
            <person name="Anderson I.J."/>
            <person name="Dharmarajan L."/>
            <person name="Rodriguez J."/>
            <person name="Hooper S."/>
            <person name="Porat I."/>
            <person name="Ulrich L.E."/>
            <person name="Elkins J.G."/>
            <person name="Mavromatis K."/>
            <person name="Sun H."/>
            <person name="Land M."/>
            <person name="Lapidus A."/>
            <person name="Lucas S."/>
            <person name="Barry K."/>
            <person name="Huber H."/>
            <person name="Zhulin I.B."/>
            <person name="Whitman W.B."/>
            <person name="Mukhopadhyay B."/>
            <person name="Woese C."/>
            <person name="Bristow J."/>
            <person name="Kyrpides N."/>
        </authorList>
    </citation>
    <scope>NUCLEOTIDE SEQUENCE [LARGE SCALE GENOMIC DNA]</scope>
    <source>
        <strain evidence="3">ATCC 43588 / DSM 3639 / JCM 9404 / F1</strain>
    </source>
</reference>
<name>A3DPW3_STAMF</name>
<organism evidence="2 3">
    <name type="scientific">Staphylothermus marinus (strain ATCC 43588 / DSM 3639 / JCM 9404 / F1)</name>
    <dbReference type="NCBI Taxonomy" id="399550"/>
    <lineage>
        <taxon>Archaea</taxon>
        <taxon>Thermoproteota</taxon>
        <taxon>Thermoprotei</taxon>
        <taxon>Desulfurococcales</taxon>
        <taxon>Desulfurococcaceae</taxon>
        <taxon>Staphylothermus</taxon>
    </lineage>
</organism>
<reference evidence="2 3" key="2">
    <citation type="journal article" date="2009" name="Stand. Genomic Sci.">
        <title>Complete genome sequence of Staphylothermus marinus Stetter and Fiala 1986 type strain F1.</title>
        <authorList>
            <person name="Anderson I.J."/>
            <person name="Sun H."/>
            <person name="Lapidus A."/>
            <person name="Copeland A."/>
            <person name="Glavina Del Rio T."/>
            <person name="Tice H."/>
            <person name="Dalin E."/>
            <person name="Lucas S."/>
            <person name="Barry K."/>
            <person name="Land M."/>
            <person name="Richardson P."/>
            <person name="Huber H."/>
            <person name="Kyrpides N.C."/>
        </authorList>
    </citation>
    <scope>NUCLEOTIDE SEQUENCE [LARGE SCALE GENOMIC DNA]</scope>
    <source>
        <strain evidence="3">ATCC 43588 / DSM 3639 / JCM 9404 / F1</strain>
    </source>
</reference>
<evidence type="ECO:0000313" key="3">
    <source>
        <dbReference type="Proteomes" id="UP000000254"/>
    </source>
</evidence>
<dbReference type="RefSeq" id="WP_011839867.1">
    <property type="nucleotide sequence ID" value="NC_009033.1"/>
</dbReference>
<dbReference type="AlphaFoldDB" id="A3DPW3"/>
<protein>
    <recommendedName>
        <fullName evidence="1">DUF6036 domain-containing protein</fullName>
    </recommendedName>
</protein>
<dbReference type="GeneID" id="4906830"/>
<evidence type="ECO:0000313" key="2">
    <source>
        <dbReference type="EMBL" id="ABN70673.1"/>
    </source>
</evidence>
<dbReference type="eggNOG" id="arCOG05472">
    <property type="taxonomic scope" value="Archaea"/>
</dbReference>
<dbReference type="HOGENOM" id="CLU_106322_0_0_2"/>
<dbReference type="InterPro" id="IPR045792">
    <property type="entry name" value="DUF6036"/>
</dbReference>
<dbReference type="Proteomes" id="UP000000254">
    <property type="component" value="Chromosome"/>
</dbReference>
<dbReference type="Pfam" id="PF19502">
    <property type="entry name" value="DUF6036"/>
    <property type="match status" value="1"/>
</dbReference>
<keyword evidence="3" id="KW-1185">Reference proteome</keyword>
<dbReference type="OrthoDB" id="21412at2157"/>